<dbReference type="AlphaFoldDB" id="A0A2A2SJI0"/>
<comment type="caution">
    <text evidence="1">The sequence shown here is derived from an EMBL/GenBank/DDBJ whole genome shotgun (WGS) entry which is preliminary data.</text>
</comment>
<evidence type="ECO:0000313" key="1">
    <source>
        <dbReference type="EMBL" id="PAX09396.1"/>
    </source>
</evidence>
<protein>
    <recommendedName>
        <fullName evidence="3">Copper chaperone PCu(A)C</fullName>
    </recommendedName>
</protein>
<evidence type="ECO:0008006" key="3">
    <source>
        <dbReference type="Google" id="ProtNLM"/>
    </source>
</evidence>
<accession>A0A2A2SJI0</accession>
<reference evidence="2" key="1">
    <citation type="submission" date="2017-09" db="EMBL/GenBank/DDBJ databases">
        <authorList>
            <person name="Feng G."/>
            <person name="Zhu H."/>
        </authorList>
    </citation>
    <scope>NUCLEOTIDE SEQUENCE [LARGE SCALE GENOMIC DNA]</scope>
    <source>
        <strain evidence="2">1PNM-20</strain>
    </source>
</reference>
<name>A0A2A2SJI0_9SPHN</name>
<organism evidence="1 2">
    <name type="scientific">Sphingomonas lenta</name>
    <dbReference type="NCBI Taxonomy" id="1141887"/>
    <lineage>
        <taxon>Bacteria</taxon>
        <taxon>Pseudomonadati</taxon>
        <taxon>Pseudomonadota</taxon>
        <taxon>Alphaproteobacteria</taxon>
        <taxon>Sphingomonadales</taxon>
        <taxon>Sphingomonadaceae</taxon>
        <taxon>Sphingomonas</taxon>
    </lineage>
</organism>
<proteinExistence type="predicted"/>
<dbReference type="Pfam" id="PF04314">
    <property type="entry name" value="PCuAC"/>
    <property type="match status" value="1"/>
</dbReference>
<dbReference type="EMBL" id="NSLI01000001">
    <property type="protein sequence ID" value="PAX09396.1"/>
    <property type="molecule type" value="Genomic_DNA"/>
</dbReference>
<dbReference type="PANTHER" id="PTHR36302">
    <property type="entry name" value="BLR7088 PROTEIN"/>
    <property type="match status" value="1"/>
</dbReference>
<dbReference type="InterPro" id="IPR007410">
    <property type="entry name" value="LpqE-like"/>
</dbReference>
<dbReference type="PANTHER" id="PTHR36302:SF1">
    <property type="entry name" value="COPPER CHAPERONE PCU(A)C"/>
    <property type="match status" value="1"/>
</dbReference>
<evidence type="ECO:0000313" key="2">
    <source>
        <dbReference type="Proteomes" id="UP000218151"/>
    </source>
</evidence>
<dbReference type="Proteomes" id="UP000218151">
    <property type="component" value="Unassembled WGS sequence"/>
</dbReference>
<dbReference type="SUPFAM" id="SSF110087">
    <property type="entry name" value="DR1885-like metal-binding protein"/>
    <property type="match status" value="1"/>
</dbReference>
<keyword evidence="2" id="KW-1185">Reference proteome</keyword>
<gene>
    <name evidence="1" type="ORF">CKY28_01175</name>
</gene>
<dbReference type="InterPro" id="IPR036182">
    <property type="entry name" value="PCuAC_sf"/>
</dbReference>
<sequence>MALGVAACTGPADLDVEDAWVRLPAVPGRPAAAYFTVQGGPEPRTLIRVTADLAVRAEMHETMSGMGSGGGHMSMRPITAVPIPAGQEVAFEPGGRHVMLFDLDRRAKPGATTLLTLTFDDGQRLYRKAWIASAASQTPD</sequence>
<dbReference type="Gene3D" id="2.60.40.1890">
    <property type="entry name" value="PCu(A)C copper chaperone"/>
    <property type="match status" value="1"/>
</dbReference>
<dbReference type="InterPro" id="IPR058248">
    <property type="entry name" value="Lxx211020-like"/>
</dbReference>
<dbReference type="OrthoDB" id="9796962at2"/>